<dbReference type="EMBL" id="FNLM01000014">
    <property type="protein sequence ID" value="SDT85013.1"/>
    <property type="molecule type" value="Genomic_DNA"/>
</dbReference>
<protein>
    <submittedName>
        <fullName evidence="3">Phage portal protein, SPP1 Gp6-like</fullName>
    </submittedName>
</protein>
<evidence type="ECO:0000313" key="4">
    <source>
        <dbReference type="EMBL" id="SDT85169.1"/>
    </source>
</evidence>
<evidence type="ECO:0000313" key="5">
    <source>
        <dbReference type="EMBL" id="SDT86208.1"/>
    </source>
</evidence>
<evidence type="ECO:0000313" key="6">
    <source>
        <dbReference type="EMBL" id="SDT89656.1"/>
    </source>
</evidence>
<dbReference type="AlphaFoldDB" id="A0A1H2DQB3"/>
<evidence type="ECO:0000313" key="2">
    <source>
        <dbReference type="EMBL" id="SDT85013.1"/>
    </source>
</evidence>
<proteinExistence type="predicted"/>
<gene>
    <name evidence="2" type="ORF">SAMN04488548_11413</name>
    <name evidence="1" type="ORF">SAMN04488548_1145</name>
    <name evidence="3" type="ORF">SAMN04488548_1157</name>
    <name evidence="4" type="ORF">SAMN04488548_1165</name>
    <name evidence="5" type="ORF">SAMN04488548_12222</name>
    <name evidence="6" type="ORF">SAMN04488548_12755</name>
</gene>
<evidence type="ECO:0000313" key="3">
    <source>
        <dbReference type="EMBL" id="SDT85083.1"/>
    </source>
</evidence>
<dbReference type="STRING" id="158898.SAMN04488548_11413"/>
<accession>A0A1H2DQB3</accession>
<name>A0A1H2DQB3_9ACTN</name>
<dbReference type="EMBL" id="FNLM01000027">
    <property type="protein sequence ID" value="SDT89656.1"/>
    <property type="molecule type" value="Genomic_DNA"/>
</dbReference>
<dbReference type="Proteomes" id="UP000183180">
    <property type="component" value="Unassembled WGS sequence"/>
</dbReference>
<dbReference type="Pfam" id="PF05133">
    <property type="entry name" value="SPP1_portal"/>
    <property type="match status" value="1"/>
</dbReference>
<dbReference type="EMBL" id="FNLM01000016">
    <property type="protein sequence ID" value="SDT85169.1"/>
    <property type="molecule type" value="Genomic_DNA"/>
</dbReference>
<dbReference type="EMBL" id="FNLM01000022">
    <property type="protein sequence ID" value="SDT86208.1"/>
    <property type="molecule type" value="Genomic_DNA"/>
</dbReference>
<sequence length="452" mass="49960">MIPVTPAEWLPVLTARLDAAQPRISLLRRYVDGDAPLPEMGKNVRASWQRFQRQSRVNLATKISSSLAERLIPNGIDVGSNTDSDVVAAAQRIWRDNRIKGVVAKEATHHMLNYATSYMTAWVGDNGHAVITADSPEMMYAATDPLQPWKARAAIRWWRDSDAETDFAIVWCQIGWQLFSRSVWVNPAEVVERRIRNNRASSDQWDAATEFVITGEGPPVVVLNNPLGMGEFEPHLDTITRINAGILERRVTSAMQAWRQRALTGGLPQKDAEGNDIDWASVFEPAPGALWDIPAGIELWESDATDIRPLLEGVKDDLRELSEMSATPFPALLPGSQNQSATGSAAMKEALILKARDRLDVVDTGLSAIISKALRIEGFETEETISLSWEPPDHVSLSEKYDAAVKAKGAGESWKSIARNILGYSPEQIEQDALDLADEQLMSFVDNANARV</sequence>
<organism evidence="3 7">
    <name type="scientific">Gordonia westfalica</name>
    <dbReference type="NCBI Taxonomy" id="158898"/>
    <lineage>
        <taxon>Bacteria</taxon>
        <taxon>Bacillati</taxon>
        <taxon>Actinomycetota</taxon>
        <taxon>Actinomycetes</taxon>
        <taxon>Mycobacteriales</taxon>
        <taxon>Gordoniaceae</taxon>
        <taxon>Gordonia</taxon>
    </lineage>
</organism>
<evidence type="ECO:0000313" key="7">
    <source>
        <dbReference type="Proteomes" id="UP000183180"/>
    </source>
</evidence>
<dbReference type="InterPro" id="IPR021145">
    <property type="entry name" value="Portal_protein_SPP1_Gp6-like"/>
</dbReference>
<dbReference type="EMBL" id="FNLM01000015">
    <property type="protein sequence ID" value="SDT85083.1"/>
    <property type="molecule type" value="Genomic_DNA"/>
</dbReference>
<dbReference type="RefSeq" id="WP_074848175.1">
    <property type="nucleotide sequence ID" value="NZ_FNLM01000014.1"/>
</dbReference>
<evidence type="ECO:0000313" key="1">
    <source>
        <dbReference type="EMBL" id="SDT84987.1"/>
    </source>
</evidence>
<dbReference type="EMBL" id="FNLM01000014">
    <property type="protein sequence ID" value="SDT84987.1"/>
    <property type="molecule type" value="Genomic_DNA"/>
</dbReference>
<reference evidence="3 7" key="1">
    <citation type="submission" date="2016-10" db="EMBL/GenBank/DDBJ databases">
        <authorList>
            <person name="de Groot N.N."/>
        </authorList>
    </citation>
    <scope>NUCLEOTIDE SEQUENCE [LARGE SCALE GENOMIC DNA]</scope>
    <source>
        <strain evidence="3 7">DSM 44215</strain>
    </source>
</reference>